<evidence type="ECO:0000256" key="1">
    <source>
        <dbReference type="SAM" id="Phobius"/>
    </source>
</evidence>
<organism evidence="2 3">
    <name type="scientific">Favolaschia claudopus</name>
    <dbReference type="NCBI Taxonomy" id="2862362"/>
    <lineage>
        <taxon>Eukaryota</taxon>
        <taxon>Fungi</taxon>
        <taxon>Dikarya</taxon>
        <taxon>Basidiomycota</taxon>
        <taxon>Agaricomycotina</taxon>
        <taxon>Agaricomycetes</taxon>
        <taxon>Agaricomycetidae</taxon>
        <taxon>Agaricales</taxon>
        <taxon>Marasmiineae</taxon>
        <taxon>Mycenaceae</taxon>
        <taxon>Favolaschia</taxon>
    </lineage>
</organism>
<proteinExistence type="predicted"/>
<keyword evidence="1" id="KW-0472">Membrane</keyword>
<gene>
    <name evidence="2" type="ORF">R3P38DRAFT_3235038</name>
</gene>
<keyword evidence="1" id="KW-1133">Transmembrane helix</keyword>
<evidence type="ECO:0000313" key="2">
    <source>
        <dbReference type="EMBL" id="KAK6980966.1"/>
    </source>
</evidence>
<dbReference type="AlphaFoldDB" id="A0AAV9ZFT2"/>
<reference evidence="2 3" key="1">
    <citation type="journal article" date="2024" name="J Genomics">
        <title>Draft genome sequencing and assembly of Favolaschia claudopus CIRM-BRFM 2984 isolated from oak limbs.</title>
        <authorList>
            <person name="Navarro D."/>
            <person name="Drula E."/>
            <person name="Chaduli D."/>
            <person name="Cazenave R."/>
            <person name="Ahrendt S."/>
            <person name="Wang J."/>
            <person name="Lipzen A."/>
            <person name="Daum C."/>
            <person name="Barry K."/>
            <person name="Grigoriev I.V."/>
            <person name="Favel A."/>
            <person name="Rosso M.N."/>
            <person name="Martin F."/>
        </authorList>
    </citation>
    <scope>NUCLEOTIDE SEQUENCE [LARGE SCALE GENOMIC DNA]</scope>
    <source>
        <strain evidence="2 3">CIRM-BRFM 2984</strain>
    </source>
</reference>
<dbReference type="Proteomes" id="UP001362999">
    <property type="component" value="Unassembled WGS sequence"/>
</dbReference>
<keyword evidence="1" id="KW-0812">Transmembrane</keyword>
<protein>
    <submittedName>
        <fullName evidence="2">Uncharacterized protein</fullName>
    </submittedName>
</protein>
<name>A0AAV9ZFT2_9AGAR</name>
<sequence length="135" mass="15572">MHHAQTHIERLTYKMFWIRRLWHPTLVVKSSILSKSRIPSALPSKLKLTIASCLRDFDTPFSDKLIHNIIYAFNLSVMSAFRARLTPGINTTQKISLRTMIFIFPQLLRLGLLFEFFPSLVAAATIYSLNHLLNS</sequence>
<feature type="transmembrane region" description="Helical" evidence="1">
    <location>
        <begin position="107"/>
        <end position="129"/>
    </location>
</feature>
<evidence type="ECO:0000313" key="3">
    <source>
        <dbReference type="Proteomes" id="UP001362999"/>
    </source>
</evidence>
<keyword evidence="3" id="KW-1185">Reference proteome</keyword>
<accession>A0AAV9ZFT2</accession>
<comment type="caution">
    <text evidence="2">The sequence shown here is derived from an EMBL/GenBank/DDBJ whole genome shotgun (WGS) entry which is preliminary data.</text>
</comment>
<dbReference type="EMBL" id="JAWWNJ010000155">
    <property type="protein sequence ID" value="KAK6980966.1"/>
    <property type="molecule type" value="Genomic_DNA"/>
</dbReference>